<evidence type="ECO:0000256" key="3">
    <source>
        <dbReference type="ARBA" id="ARBA00023015"/>
    </source>
</evidence>
<dbReference type="GO" id="GO:0003677">
    <property type="term" value="F:DNA binding"/>
    <property type="evidence" value="ECO:0007669"/>
    <property type="project" value="InterPro"/>
</dbReference>
<dbReference type="PANTHER" id="PTHR47338:SF5">
    <property type="entry name" value="ZN(II)2CYS6 TRANSCRIPTION FACTOR (EUROFUNG)"/>
    <property type="match status" value="1"/>
</dbReference>
<dbReference type="CDD" id="cd12148">
    <property type="entry name" value="fungal_TF_MHR"/>
    <property type="match status" value="1"/>
</dbReference>
<keyword evidence="4" id="KW-0804">Transcription</keyword>
<dbReference type="EMBL" id="MABQ02000012">
    <property type="protein sequence ID" value="PCD22336.1"/>
    <property type="molecule type" value="Genomic_DNA"/>
</dbReference>
<dbReference type="InterPro" id="IPR001138">
    <property type="entry name" value="Zn2Cys6_DnaBD"/>
</dbReference>
<dbReference type="AlphaFoldDB" id="A0A2H3FVD8"/>
<comment type="subcellular location">
    <subcellularLocation>
        <location evidence="1">Nucleus</location>
    </subcellularLocation>
</comment>
<comment type="caution">
    <text evidence="8">The sequence shown here is derived from an EMBL/GenBank/DDBJ whole genome shotgun (WGS) entry which is preliminary data.</text>
</comment>
<dbReference type="CDD" id="cd00067">
    <property type="entry name" value="GAL4"/>
    <property type="match status" value="1"/>
</dbReference>
<protein>
    <recommendedName>
        <fullName evidence="7">Zn(2)-C6 fungal-type domain-containing protein</fullName>
    </recommendedName>
</protein>
<dbReference type="STRING" id="327505.A0A2H3FVD8"/>
<organism evidence="8 9">
    <name type="scientific">Fusarium oxysporum f. sp. radicis-cucumerinum</name>
    <dbReference type="NCBI Taxonomy" id="327505"/>
    <lineage>
        <taxon>Eukaryota</taxon>
        <taxon>Fungi</taxon>
        <taxon>Dikarya</taxon>
        <taxon>Ascomycota</taxon>
        <taxon>Pezizomycotina</taxon>
        <taxon>Sordariomycetes</taxon>
        <taxon>Hypocreomycetidae</taxon>
        <taxon>Hypocreales</taxon>
        <taxon>Nectriaceae</taxon>
        <taxon>Fusarium</taxon>
        <taxon>Fusarium oxysporum species complex</taxon>
    </lineage>
</organism>
<dbReference type="SMART" id="SM00066">
    <property type="entry name" value="GAL4"/>
    <property type="match status" value="1"/>
</dbReference>
<keyword evidence="3" id="KW-0805">Transcription regulation</keyword>
<keyword evidence="2" id="KW-0479">Metal-binding</keyword>
<feature type="region of interest" description="Disordered" evidence="6">
    <location>
        <begin position="79"/>
        <end position="103"/>
    </location>
</feature>
<sequence length="641" mass="70691">MNQIPEQAVASASLLSPPVQRPEKSCSQCRARKVKCDMNFPRCGGCDLRDVACEFTARRKPGPPKGIKRKRHQRNENAELFDDQVASDSPAASSSDGKGHAESLSGTDIAIISPTEADPPLLGQSSKLVLTDLESYCIDAYPFIQHFPYLPPLSRSQIFAPEVDDHVRSVLIQAVCAISVTSARELGHMSVASRCEAANTFAKRAKSAFLRNILEKDIPVTLSMVKIASILAAYELICSPSTKGWYMVGEAVRLAYDIGLDQVDSGQQLYRGVILPTEIEEKRYIWWCVYALDTYASSTLFRPFGITNKGIKTALIGFMELDNQKRLSETVFLPSDPLGLQIAIQSLDHSRPQSPKVLKLLLLSMVRQISTLRKNQLEGEEVGQSLDLIRNLLASYWFSLPDDFEHCPAARGHLYTKKLWIDITILAHLSSLSVSSCSLLDPEGNGFRTSLTDDQITLLPWVLNFQTTSLSSWNKCIASAMGILGVIRSLSPENLCEMSPFCIIALWFPAVVLALQMKSTHDANEQKDAESALHVLKAALKKLAKFWNVAHNIEEAITFLCNNLETITSTNEACGILYMYGSALVSISSAQITMRMPPRLATENAPLDALGDWLQFDNSQLDMDSLGSWPEVALGIDGQTT</sequence>
<dbReference type="InterPro" id="IPR007219">
    <property type="entry name" value="XnlR_reg_dom"/>
</dbReference>
<dbReference type="GO" id="GO:0008270">
    <property type="term" value="F:zinc ion binding"/>
    <property type="evidence" value="ECO:0007669"/>
    <property type="project" value="InterPro"/>
</dbReference>
<reference evidence="8 9" key="2">
    <citation type="journal article" date="2017" name="Sci. Rep.">
        <title>A mobile pathogenicity chromosome in Fusarium oxysporum for infection of multiple cucurbit species.</title>
        <authorList>
            <person name="van Dam P."/>
            <person name="Fokkens L."/>
            <person name="Ayukawa Y."/>
            <person name="van der Gragt M."/>
            <person name="Ter Horst A."/>
            <person name="Brankovics B."/>
            <person name="Houterman P.M."/>
            <person name="Arie T."/>
            <person name="Rep M."/>
        </authorList>
    </citation>
    <scope>NUCLEOTIDE SEQUENCE [LARGE SCALE GENOMIC DNA]</scope>
    <source>
        <strain evidence="8 9">Forc016</strain>
    </source>
</reference>
<keyword evidence="5" id="KW-0539">Nucleus</keyword>
<dbReference type="SMART" id="SM00906">
    <property type="entry name" value="Fungal_trans"/>
    <property type="match status" value="1"/>
</dbReference>
<dbReference type="GO" id="GO:0005634">
    <property type="term" value="C:nucleus"/>
    <property type="evidence" value="ECO:0007669"/>
    <property type="project" value="UniProtKB-SubCell"/>
</dbReference>
<evidence type="ECO:0000256" key="6">
    <source>
        <dbReference type="SAM" id="MobiDB-lite"/>
    </source>
</evidence>
<dbReference type="InterPro" id="IPR050815">
    <property type="entry name" value="TF_fung"/>
</dbReference>
<evidence type="ECO:0000256" key="4">
    <source>
        <dbReference type="ARBA" id="ARBA00023163"/>
    </source>
</evidence>
<dbReference type="Pfam" id="PF04082">
    <property type="entry name" value="Fungal_trans"/>
    <property type="match status" value="1"/>
</dbReference>
<evidence type="ECO:0000313" key="9">
    <source>
        <dbReference type="Proteomes" id="UP000219602"/>
    </source>
</evidence>
<evidence type="ECO:0000256" key="5">
    <source>
        <dbReference type="ARBA" id="ARBA00023242"/>
    </source>
</evidence>
<dbReference type="GO" id="GO:0000981">
    <property type="term" value="F:DNA-binding transcription factor activity, RNA polymerase II-specific"/>
    <property type="evidence" value="ECO:0007669"/>
    <property type="project" value="InterPro"/>
</dbReference>
<evidence type="ECO:0000256" key="2">
    <source>
        <dbReference type="ARBA" id="ARBA00022723"/>
    </source>
</evidence>
<dbReference type="GO" id="GO:0006351">
    <property type="term" value="P:DNA-templated transcription"/>
    <property type="evidence" value="ECO:0007669"/>
    <property type="project" value="InterPro"/>
</dbReference>
<name>A0A2H3FVD8_FUSOX</name>
<dbReference type="SUPFAM" id="SSF57701">
    <property type="entry name" value="Zn2/Cys6 DNA-binding domain"/>
    <property type="match status" value="1"/>
</dbReference>
<evidence type="ECO:0000259" key="7">
    <source>
        <dbReference type="PROSITE" id="PS50048"/>
    </source>
</evidence>
<reference evidence="8 9" key="1">
    <citation type="journal article" date="2016" name="Environ. Microbiol.">
        <title>Effector profiles distinguish formae speciales of Fusarium oxysporum.</title>
        <authorList>
            <person name="van Dam P."/>
            <person name="Fokkens L."/>
            <person name="Schmidt S.M."/>
            <person name="Linmans J.H."/>
            <person name="Kistler H.C."/>
            <person name="Ma L.J."/>
            <person name="Rep M."/>
        </authorList>
    </citation>
    <scope>NUCLEOTIDE SEQUENCE [LARGE SCALE GENOMIC DNA]</scope>
    <source>
        <strain evidence="8 9">Forc016</strain>
    </source>
</reference>
<feature type="region of interest" description="Disordered" evidence="6">
    <location>
        <begin position="1"/>
        <end position="26"/>
    </location>
</feature>
<accession>A0A2H3FVD8</accession>
<evidence type="ECO:0000256" key="1">
    <source>
        <dbReference type="ARBA" id="ARBA00004123"/>
    </source>
</evidence>
<dbReference type="InterPro" id="IPR036864">
    <property type="entry name" value="Zn2-C6_fun-type_DNA-bd_sf"/>
</dbReference>
<evidence type="ECO:0000313" key="8">
    <source>
        <dbReference type="EMBL" id="PCD22336.1"/>
    </source>
</evidence>
<feature type="domain" description="Zn(2)-C6 fungal-type" evidence="7">
    <location>
        <begin position="25"/>
        <end position="55"/>
    </location>
</feature>
<dbReference type="PROSITE" id="PS00463">
    <property type="entry name" value="ZN2_CY6_FUNGAL_1"/>
    <property type="match status" value="1"/>
</dbReference>
<proteinExistence type="predicted"/>
<dbReference type="PANTHER" id="PTHR47338">
    <property type="entry name" value="ZN(II)2CYS6 TRANSCRIPTION FACTOR (EUROFUNG)-RELATED"/>
    <property type="match status" value="1"/>
</dbReference>
<gene>
    <name evidence="8" type="ORF">AU210_016125</name>
</gene>
<dbReference type="Pfam" id="PF00172">
    <property type="entry name" value="Zn_clus"/>
    <property type="match status" value="1"/>
</dbReference>
<dbReference type="Proteomes" id="UP000219602">
    <property type="component" value="Chromosome RC"/>
</dbReference>
<dbReference type="PROSITE" id="PS50048">
    <property type="entry name" value="ZN2_CY6_FUNGAL_2"/>
    <property type="match status" value="1"/>
</dbReference>
<feature type="compositionally biased region" description="Low complexity" evidence="6">
    <location>
        <begin position="83"/>
        <end position="96"/>
    </location>
</feature>
<dbReference type="Gene3D" id="4.10.240.10">
    <property type="entry name" value="Zn(2)-C6 fungal-type DNA-binding domain"/>
    <property type="match status" value="1"/>
</dbReference>